<protein>
    <recommendedName>
        <fullName evidence="4">Arylamine N-acetyltransferase</fullName>
    </recommendedName>
</protein>
<dbReference type="InterPro" id="IPR001447">
    <property type="entry name" value="Arylamine_N-AcTrfase"/>
</dbReference>
<accession>A0A8H7KK80</accession>
<proteinExistence type="inferred from homology"/>
<name>A0A8H7KK80_AGABI</name>
<comment type="similarity">
    <text evidence="1">Belongs to the arylamine N-acetyltransferase family.</text>
</comment>
<organism evidence="2 3">
    <name type="scientific">Agaricus bisporus var. burnettii</name>
    <dbReference type="NCBI Taxonomy" id="192524"/>
    <lineage>
        <taxon>Eukaryota</taxon>
        <taxon>Fungi</taxon>
        <taxon>Dikarya</taxon>
        <taxon>Basidiomycota</taxon>
        <taxon>Agaricomycotina</taxon>
        <taxon>Agaricomycetes</taxon>
        <taxon>Agaricomycetidae</taxon>
        <taxon>Agaricales</taxon>
        <taxon>Agaricineae</taxon>
        <taxon>Agaricaceae</taxon>
        <taxon>Agaricus</taxon>
    </lineage>
</organism>
<dbReference type="SUPFAM" id="SSF54001">
    <property type="entry name" value="Cysteine proteinases"/>
    <property type="match status" value="1"/>
</dbReference>
<sequence>MGLSYPSCGTLDGGLWIKNVPSKYSADQVAQYLSTIDYEPHYNAEAISSGQFPINIYSLSRVMRLHMLAFPFENISMHYSADHQMDVSHEAIYDRFVKERKGSYCFGQNGLMLEVLRGLGFRAYMAAARVNSAPAGSPYCYHALTHTVILVQPFIDSNETYVVDVGFGSSCITRPLLLSNHPDNVIFGLSETERHRLTRSPRPDSSLSDSQDLKSTAGEQWNLEIWHKKHESTDGTWRLQFSFTEDEFSQTDIIFGSFGICNRPDPTTPFWNSILCLKAFTIDNEETLQLEKCERPMYRIILFGKEVWKSSGANKEILRNLETELDRIRAIRDYFGINLKDEDAVHIVGRAAAYIASN</sequence>
<dbReference type="GO" id="GO:0016407">
    <property type="term" value="F:acetyltransferase activity"/>
    <property type="evidence" value="ECO:0007669"/>
    <property type="project" value="InterPro"/>
</dbReference>
<dbReference type="PANTHER" id="PTHR11786">
    <property type="entry name" value="N-HYDROXYARYLAMINE O-ACETYLTRANSFERASE"/>
    <property type="match status" value="1"/>
</dbReference>
<evidence type="ECO:0000256" key="1">
    <source>
        <dbReference type="ARBA" id="ARBA00006547"/>
    </source>
</evidence>
<dbReference type="EMBL" id="JABXXO010000003">
    <property type="protein sequence ID" value="KAF7783196.1"/>
    <property type="molecule type" value="Genomic_DNA"/>
</dbReference>
<dbReference type="PANTHER" id="PTHR11786:SF0">
    <property type="entry name" value="ARYLAMINE N-ACETYLTRANSFERASE 4-RELATED"/>
    <property type="match status" value="1"/>
</dbReference>
<evidence type="ECO:0000313" key="2">
    <source>
        <dbReference type="EMBL" id="KAF7783196.1"/>
    </source>
</evidence>
<evidence type="ECO:0008006" key="4">
    <source>
        <dbReference type="Google" id="ProtNLM"/>
    </source>
</evidence>
<comment type="caution">
    <text evidence="2">The sequence shown here is derived from an EMBL/GenBank/DDBJ whole genome shotgun (WGS) entry which is preliminary data.</text>
</comment>
<dbReference type="InterPro" id="IPR053710">
    <property type="entry name" value="Arylamine_NAT_domain_sf"/>
</dbReference>
<dbReference type="InterPro" id="IPR038765">
    <property type="entry name" value="Papain-like_cys_pep_sf"/>
</dbReference>
<dbReference type="Pfam" id="PF00797">
    <property type="entry name" value="Acetyltransf_2"/>
    <property type="match status" value="1"/>
</dbReference>
<evidence type="ECO:0000313" key="3">
    <source>
        <dbReference type="Proteomes" id="UP000629468"/>
    </source>
</evidence>
<reference evidence="2 3" key="1">
    <citation type="journal article" name="Sci. Rep.">
        <title>Telomere-to-telomere assembled and centromere annotated genomes of the two main subspecies of the button mushroom Agaricus bisporus reveal especially polymorphic chromosome ends.</title>
        <authorList>
            <person name="Sonnenberg A.S.M."/>
            <person name="Sedaghat-Telgerd N."/>
            <person name="Lavrijssen B."/>
            <person name="Ohm R.A."/>
            <person name="Hendrickx P.M."/>
            <person name="Scholtmeijer K."/>
            <person name="Baars J.J.P."/>
            <person name="van Peer A."/>
        </authorList>
    </citation>
    <scope>NUCLEOTIDE SEQUENCE [LARGE SCALE GENOMIC DNA]</scope>
    <source>
        <strain evidence="2 3">H119_p4</strain>
    </source>
</reference>
<dbReference type="AlphaFoldDB" id="A0A8H7KK80"/>
<dbReference type="Gene3D" id="3.30.2140.20">
    <property type="match status" value="1"/>
</dbReference>
<dbReference type="Proteomes" id="UP000629468">
    <property type="component" value="Unassembled WGS sequence"/>
</dbReference>
<gene>
    <name evidence="2" type="ORF">Agabi119p4_2572</name>
</gene>